<sequence>MPADPTPPEVVRARLEEFRARRGYVLPHQGAMAAAMPDLQDAYGVMYKALTLTERHLDPFEKEFVWLAILTAAEEHVGTHHVDLFFRTGGTGPQAEAVFRLVAWARGAETFGFLDRHWQGYFPEVPAARAYRGGTAALIAGLDVPAYLARLALLGIHAARGAHWPLTADLEAAYGEGVPEPKMAEAMSLAMWPCGVNRFLEACGVWLELLRSGRVEPSPAFRAWAETPGQDGFALAPRGR</sequence>
<accession>A0A6M1LJ90</accession>
<dbReference type="SUPFAM" id="SSF69118">
    <property type="entry name" value="AhpD-like"/>
    <property type="match status" value="1"/>
</dbReference>
<organism evidence="1 2">
    <name type="scientific">Falsiroseomonas algicola</name>
    <dbReference type="NCBI Taxonomy" id="2716930"/>
    <lineage>
        <taxon>Bacteria</taxon>
        <taxon>Pseudomonadati</taxon>
        <taxon>Pseudomonadota</taxon>
        <taxon>Alphaproteobacteria</taxon>
        <taxon>Acetobacterales</taxon>
        <taxon>Roseomonadaceae</taxon>
        <taxon>Falsiroseomonas</taxon>
    </lineage>
</organism>
<dbReference type="Gene3D" id="1.20.1290.10">
    <property type="entry name" value="AhpD-like"/>
    <property type="match status" value="1"/>
</dbReference>
<evidence type="ECO:0000313" key="1">
    <source>
        <dbReference type="EMBL" id="NGM20406.1"/>
    </source>
</evidence>
<dbReference type="EMBL" id="JAAIKB010000003">
    <property type="protein sequence ID" value="NGM20406.1"/>
    <property type="molecule type" value="Genomic_DNA"/>
</dbReference>
<dbReference type="AlphaFoldDB" id="A0A6M1LJ90"/>
<dbReference type="RefSeq" id="WP_164694302.1">
    <property type="nucleotide sequence ID" value="NZ_JAAIKB010000003.1"/>
</dbReference>
<gene>
    <name evidence="1" type="ORF">G3576_10300</name>
</gene>
<dbReference type="InterPro" id="IPR029032">
    <property type="entry name" value="AhpD-like"/>
</dbReference>
<protein>
    <recommendedName>
        <fullName evidence="3">Carboxymuconolactone decarboxylase family protein</fullName>
    </recommendedName>
</protein>
<proteinExistence type="predicted"/>
<dbReference type="Proteomes" id="UP000475385">
    <property type="component" value="Unassembled WGS sequence"/>
</dbReference>
<reference evidence="1 2" key="1">
    <citation type="submission" date="2020-03" db="EMBL/GenBank/DDBJ databases">
        <title>Roseomonas stagni sp. nov., isolated from pond water in Japan.</title>
        <authorList>
            <person name="Furuhata K."/>
            <person name="Miyamoto H."/>
            <person name="Goto K."/>
        </authorList>
    </citation>
    <scope>NUCLEOTIDE SEQUENCE [LARGE SCALE GENOMIC DNA]</scope>
    <source>
        <strain evidence="1 2">PeD5</strain>
    </source>
</reference>
<name>A0A6M1LJ90_9PROT</name>
<evidence type="ECO:0000313" key="2">
    <source>
        <dbReference type="Proteomes" id="UP000475385"/>
    </source>
</evidence>
<evidence type="ECO:0008006" key="3">
    <source>
        <dbReference type="Google" id="ProtNLM"/>
    </source>
</evidence>
<keyword evidence="2" id="KW-1185">Reference proteome</keyword>
<comment type="caution">
    <text evidence="1">The sequence shown here is derived from an EMBL/GenBank/DDBJ whole genome shotgun (WGS) entry which is preliminary data.</text>
</comment>